<protein>
    <recommendedName>
        <fullName evidence="3">DUF1996 domain-containing protein</fullName>
    </recommendedName>
</protein>
<evidence type="ECO:0000256" key="2">
    <source>
        <dbReference type="SAM" id="SignalP"/>
    </source>
</evidence>
<feature type="region of interest" description="Disordered" evidence="1">
    <location>
        <begin position="294"/>
        <end position="339"/>
    </location>
</feature>
<gene>
    <name evidence="4" type="ORF">BN869_000000797_1</name>
</gene>
<keyword evidence="2" id="KW-0732">Signal</keyword>
<feature type="chain" id="PRO_5002131070" description="DUF1996 domain-containing protein" evidence="2">
    <location>
        <begin position="23"/>
        <end position="339"/>
    </location>
</feature>
<proteinExistence type="predicted"/>
<evidence type="ECO:0000259" key="3">
    <source>
        <dbReference type="Pfam" id="PF09362"/>
    </source>
</evidence>
<dbReference type="PANTHER" id="PTHR43662:SF3">
    <property type="entry name" value="DOMAIN PROTEIN, PUTATIVE (AFU_ORTHOLOGUE AFUA_6G11970)-RELATED"/>
    <property type="match status" value="1"/>
</dbReference>
<dbReference type="EMBL" id="CDPU01000001">
    <property type="protein sequence ID" value="CEO44742.1"/>
    <property type="molecule type" value="Genomic_DNA"/>
</dbReference>
<feature type="signal peptide" evidence="2">
    <location>
        <begin position="1"/>
        <end position="22"/>
    </location>
</feature>
<name>A0A0B7JNA4_BIOOC</name>
<sequence>MSPQLLRTVAALVICLCPAVRGDRLFTVNCDPLTIQRGDPIVSPGQISSHVHAVTGGTNFALTETNEQAVAAAATTCDKILDNSNYWQPQLYHERSDGKFEIVKFEGNVAYYIERACDYAPGRTNCNTAPKPIAPPQGLRMVTGNPFLRTYNSSDITQRAIQTFCLSGPNEGERPTLPRLPCGRIRAETFFPSCWDGRNLDSDNHKSHMAFPAIGDYNGGVCPESHPKAILSVFFEFFYDTGAIQNPNRLVYAHGDASGYGLHGDYLQGWTDQDRLETALDTCEDGVDSTGCSLNVGSDGHAGHPSSQVPATPAPDEDVGLNGPLSKLPGDNPVTGEIP</sequence>
<dbReference type="Pfam" id="PF09362">
    <property type="entry name" value="DUF1996"/>
    <property type="match status" value="1"/>
</dbReference>
<reference evidence="4" key="1">
    <citation type="submission" date="2015-01" db="EMBL/GenBank/DDBJ databases">
        <authorList>
            <person name="Durling Mikael"/>
        </authorList>
    </citation>
    <scope>NUCLEOTIDE SEQUENCE</scope>
</reference>
<evidence type="ECO:0000313" key="4">
    <source>
        <dbReference type="EMBL" id="CEO44742.1"/>
    </source>
</evidence>
<organism evidence="4">
    <name type="scientific">Bionectria ochroleuca</name>
    <name type="common">Gliocladium roseum</name>
    <dbReference type="NCBI Taxonomy" id="29856"/>
    <lineage>
        <taxon>Eukaryota</taxon>
        <taxon>Fungi</taxon>
        <taxon>Dikarya</taxon>
        <taxon>Ascomycota</taxon>
        <taxon>Pezizomycotina</taxon>
        <taxon>Sordariomycetes</taxon>
        <taxon>Hypocreomycetidae</taxon>
        <taxon>Hypocreales</taxon>
        <taxon>Bionectriaceae</taxon>
        <taxon>Clonostachys</taxon>
    </lineage>
</organism>
<feature type="domain" description="DUF1996" evidence="3">
    <location>
        <begin position="39"/>
        <end position="270"/>
    </location>
</feature>
<accession>A0A0B7JNA4</accession>
<dbReference type="AlphaFoldDB" id="A0A0B7JNA4"/>
<evidence type="ECO:0000256" key="1">
    <source>
        <dbReference type="SAM" id="MobiDB-lite"/>
    </source>
</evidence>
<dbReference type="PANTHER" id="PTHR43662">
    <property type="match status" value="1"/>
</dbReference>
<dbReference type="InterPro" id="IPR018535">
    <property type="entry name" value="DUF1996"/>
</dbReference>